<comment type="pathway">
    <text evidence="2">Energy metabolism; oxidative phosphorylation.</text>
</comment>
<dbReference type="CDD" id="cd00930">
    <property type="entry name" value="Cyt_c_Oxidase_VIII"/>
    <property type="match status" value="1"/>
</dbReference>
<evidence type="ECO:0000256" key="9">
    <source>
        <dbReference type="ARBA" id="ARBA00023136"/>
    </source>
</evidence>
<evidence type="ECO:0000256" key="2">
    <source>
        <dbReference type="ARBA" id="ARBA00004673"/>
    </source>
</evidence>
<evidence type="ECO:0000256" key="1">
    <source>
        <dbReference type="ARBA" id="ARBA00004434"/>
    </source>
</evidence>
<evidence type="ECO:0000256" key="6">
    <source>
        <dbReference type="ARBA" id="ARBA00022946"/>
    </source>
</evidence>
<keyword evidence="8" id="KW-0496">Mitochondrion</keyword>
<organism evidence="11 12">
    <name type="scientific">Sander lucioperca</name>
    <name type="common">Pike-perch</name>
    <name type="synonym">Perca lucioperca</name>
    <dbReference type="NCBI Taxonomy" id="283035"/>
    <lineage>
        <taxon>Eukaryota</taxon>
        <taxon>Metazoa</taxon>
        <taxon>Chordata</taxon>
        <taxon>Craniata</taxon>
        <taxon>Vertebrata</taxon>
        <taxon>Euteleostomi</taxon>
        <taxon>Actinopterygii</taxon>
        <taxon>Neopterygii</taxon>
        <taxon>Teleostei</taxon>
        <taxon>Neoteleostei</taxon>
        <taxon>Acanthomorphata</taxon>
        <taxon>Eupercaria</taxon>
        <taxon>Perciformes</taxon>
        <taxon>Percoidei</taxon>
        <taxon>Percidae</taxon>
        <taxon>Luciopercinae</taxon>
        <taxon>Sander</taxon>
    </lineage>
</organism>
<evidence type="ECO:0000256" key="4">
    <source>
        <dbReference type="ARBA" id="ARBA00022692"/>
    </source>
</evidence>
<keyword evidence="6" id="KW-0809">Transit peptide</keyword>
<proteinExistence type="inferred from homology"/>
<dbReference type="GO" id="GO:0005743">
    <property type="term" value="C:mitochondrial inner membrane"/>
    <property type="evidence" value="ECO:0007669"/>
    <property type="project" value="UniProtKB-SubCell"/>
</dbReference>
<dbReference type="GO" id="GO:0006123">
    <property type="term" value="P:mitochondrial electron transport, cytochrome c to oxygen"/>
    <property type="evidence" value="ECO:0007669"/>
    <property type="project" value="InterPro"/>
</dbReference>
<dbReference type="AlphaFoldDB" id="A0A8C9Z0X2"/>
<evidence type="ECO:0000256" key="8">
    <source>
        <dbReference type="ARBA" id="ARBA00023128"/>
    </source>
</evidence>
<keyword evidence="7 10" id="KW-1133">Transmembrane helix</keyword>
<dbReference type="Ensembl" id="ENSSLUT00000033984.1">
    <property type="protein sequence ID" value="ENSSLUP00000032944.1"/>
    <property type="gene ID" value="ENSSLUG00000014706.1"/>
</dbReference>
<dbReference type="Proteomes" id="UP000694568">
    <property type="component" value="Unplaced"/>
</dbReference>
<keyword evidence="5" id="KW-0999">Mitochondrion inner membrane</keyword>
<reference evidence="11" key="1">
    <citation type="submission" date="2025-08" db="UniProtKB">
        <authorList>
            <consortium name="Ensembl"/>
        </authorList>
    </citation>
    <scope>IDENTIFICATION</scope>
</reference>
<dbReference type="InterPro" id="IPR036548">
    <property type="entry name" value="Cyt_c_oxidase_su8_sf"/>
</dbReference>
<keyword evidence="4 10" id="KW-0812">Transmembrane</keyword>
<protein>
    <submittedName>
        <fullName evidence="11">Si:dkey-85n7.8</fullName>
    </submittedName>
</protein>
<dbReference type="SUPFAM" id="SSF81431">
    <property type="entry name" value="Mitochondrial cytochrome c oxidase subunit VIIIb (aka IX)"/>
    <property type="match status" value="1"/>
</dbReference>
<feature type="transmembrane region" description="Helical" evidence="10">
    <location>
        <begin position="39"/>
        <end position="60"/>
    </location>
</feature>
<dbReference type="GO" id="GO:0045277">
    <property type="term" value="C:respiratory chain complex IV"/>
    <property type="evidence" value="ECO:0007669"/>
    <property type="project" value="InterPro"/>
</dbReference>
<keyword evidence="12" id="KW-1185">Reference proteome</keyword>
<comment type="subcellular location">
    <subcellularLocation>
        <location evidence="1">Mitochondrion inner membrane</location>
        <topology evidence="1">Single-pass membrane protein</topology>
    </subcellularLocation>
</comment>
<dbReference type="UniPathway" id="UPA00705"/>
<dbReference type="InterPro" id="IPR003205">
    <property type="entry name" value="Cyt_c_oxidase_su8"/>
</dbReference>
<evidence type="ECO:0000313" key="11">
    <source>
        <dbReference type="Ensembl" id="ENSSLUP00000032944.1"/>
    </source>
</evidence>
<dbReference type="Pfam" id="PF02285">
    <property type="entry name" value="COX8"/>
    <property type="match status" value="1"/>
</dbReference>
<reference evidence="11" key="2">
    <citation type="submission" date="2025-09" db="UniProtKB">
        <authorList>
            <consortium name="Ensembl"/>
        </authorList>
    </citation>
    <scope>IDENTIFICATION</scope>
</reference>
<evidence type="ECO:0000256" key="10">
    <source>
        <dbReference type="SAM" id="Phobius"/>
    </source>
</evidence>
<evidence type="ECO:0000256" key="3">
    <source>
        <dbReference type="ARBA" id="ARBA00010117"/>
    </source>
</evidence>
<evidence type="ECO:0000313" key="12">
    <source>
        <dbReference type="Proteomes" id="UP000694568"/>
    </source>
</evidence>
<evidence type="ECO:0000256" key="7">
    <source>
        <dbReference type="ARBA" id="ARBA00022989"/>
    </source>
</evidence>
<sequence length="74" mass="8523">MFSLLRRPTLTWSTLMKAIQQNHRSTIYSKPPKEKIGPVQSFFAICVFAVTLLGPAGWIMHHIPDYRQRSPPQT</sequence>
<keyword evidence="9 10" id="KW-0472">Membrane</keyword>
<dbReference type="Gene3D" id="4.10.81.10">
    <property type="entry name" value="Cytochrome c oxidase, subunit 8"/>
    <property type="match status" value="1"/>
</dbReference>
<evidence type="ECO:0000256" key="5">
    <source>
        <dbReference type="ARBA" id="ARBA00022792"/>
    </source>
</evidence>
<dbReference type="PANTHER" id="PTHR16717">
    <property type="entry name" value="CYTOCHROME C OXIDASE POLYPEPTIDE VIII"/>
    <property type="match status" value="1"/>
</dbReference>
<dbReference type="GeneTree" id="ENSGT01140000282622"/>
<name>A0A8C9Z0X2_SANLU</name>
<accession>A0A8C9Z0X2</accession>
<dbReference type="PANTHER" id="PTHR16717:SF7">
    <property type="entry name" value="CYTOCHROME C OXIDASE SUBUNIT 8A, MITOCHONDRIAL-LIKE"/>
    <property type="match status" value="1"/>
</dbReference>
<comment type="similarity">
    <text evidence="3">Belongs to the cytochrome c oxidase VIII family.</text>
</comment>